<proteinExistence type="predicted"/>
<sequence length="102" mass="11678">MYQRSCRILLNYKEYDYCFSNENKGRNPGLEQSAGKPLSVEEVRIKIKVTRSCTIAWNHWLGVPCREGAGTMESVEDGIRKFKPCSHTREVAAKREISLSPK</sequence>
<reference evidence="1" key="1">
    <citation type="submission" date="2025-08" db="UniProtKB">
        <authorList>
            <consortium name="Ensembl"/>
        </authorList>
    </citation>
    <scope>IDENTIFICATION</scope>
</reference>
<dbReference type="Ensembl" id="ENSOKIT00005036013.1">
    <property type="protein sequence ID" value="ENSOKIP00005034124.1"/>
    <property type="gene ID" value="ENSOKIG00005014588.1"/>
</dbReference>
<keyword evidence="2" id="KW-1185">Reference proteome</keyword>
<name>A0A8C7FYS1_ONCKI</name>
<evidence type="ECO:0000313" key="1">
    <source>
        <dbReference type="Ensembl" id="ENSOKIP00005034124.1"/>
    </source>
</evidence>
<organism evidence="1 2">
    <name type="scientific">Oncorhynchus kisutch</name>
    <name type="common">Coho salmon</name>
    <name type="synonym">Salmo kisutch</name>
    <dbReference type="NCBI Taxonomy" id="8019"/>
    <lineage>
        <taxon>Eukaryota</taxon>
        <taxon>Metazoa</taxon>
        <taxon>Chordata</taxon>
        <taxon>Craniata</taxon>
        <taxon>Vertebrata</taxon>
        <taxon>Euteleostomi</taxon>
        <taxon>Actinopterygii</taxon>
        <taxon>Neopterygii</taxon>
        <taxon>Teleostei</taxon>
        <taxon>Protacanthopterygii</taxon>
        <taxon>Salmoniformes</taxon>
        <taxon>Salmonidae</taxon>
        <taxon>Salmoninae</taxon>
        <taxon>Oncorhynchus</taxon>
    </lineage>
</organism>
<dbReference type="Proteomes" id="UP000694557">
    <property type="component" value="Unassembled WGS sequence"/>
</dbReference>
<dbReference type="AlphaFoldDB" id="A0A8C7FYS1"/>
<protein>
    <submittedName>
        <fullName evidence="1">Uncharacterized protein</fullName>
    </submittedName>
</protein>
<accession>A0A8C7FYS1</accession>
<reference evidence="1" key="2">
    <citation type="submission" date="2025-09" db="UniProtKB">
        <authorList>
            <consortium name="Ensembl"/>
        </authorList>
    </citation>
    <scope>IDENTIFICATION</scope>
</reference>
<evidence type="ECO:0000313" key="2">
    <source>
        <dbReference type="Proteomes" id="UP000694557"/>
    </source>
</evidence>